<evidence type="ECO:0000313" key="2">
    <source>
        <dbReference type="Proteomes" id="UP000799753"/>
    </source>
</evidence>
<reference evidence="1" key="1">
    <citation type="journal article" date="2020" name="Stud. Mycol.">
        <title>101 Dothideomycetes genomes: a test case for predicting lifestyles and emergence of pathogens.</title>
        <authorList>
            <person name="Haridas S."/>
            <person name="Albert R."/>
            <person name="Binder M."/>
            <person name="Bloem J."/>
            <person name="Labutti K."/>
            <person name="Salamov A."/>
            <person name="Andreopoulos B."/>
            <person name="Baker S."/>
            <person name="Barry K."/>
            <person name="Bills G."/>
            <person name="Bluhm B."/>
            <person name="Cannon C."/>
            <person name="Castanera R."/>
            <person name="Culley D."/>
            <person name="Daum C."/>
            <person name="Ezra D."/>
            <person name="Gonzalez J."/>
            <person name="Henrissat B."/>
            <person name="Kuo A."/>
            <person name="Liang C."/>
            <person name="Lipzen A."/>
            <person name="Lutzoni F."/>
            <person name="Magnuson J."/>
            <person name="Mondo S."/>
            <person name="Nolan M."/>
            <person name="Ohm R."/>
            <person name="Pangilinan J."/>
            <person name="Park H.-J."/>
            <person name="Ramirez L."/>
            <person name="Alfaro M."/>
            <person name="Sun H."/>
            <person name="Tritt A."/>
            <person name="Yoshinaga Y."/>
            <person name="Zwiers L.-H."/>
            <person name="Turgeon B."/>
            <person name="Goodwin S."/>
            <person name="Spatafora J."/>
            <person name="Crous P."/>
            <person name="Grigoriev I."/>
        </authorList>
    </citation>
    <scope>NUCLEOTIDE SEQUENCE</scope>
    <source>
        <strain evidence="1">CBS 473.64</strain>
    </source>
</reference>
<sequence>MPSKLHTFIGSAKDARSWIEDTLHKLGQSDPLLPSPNLDNKIHSIFDFKRFRDVDKDTYRKMELALQLATLWLTDDRMLDWFYHNTVGILKFAETNGLPWPFLAQNPKYADLLNPRQREAARKLWMAKLKDLSKVLKVYMYQGNDDLNLFGCTYDFSCDLKNDRHDPKILMSDRVYQDENGMWRSRESKWPYTGKEKTKPAILVHSTGSTLPMRGL</sequence>
<dbReference type="OrthoDB" id="10254945at2759"/>
<protein>
    <submittedName>
        <fullName evidence="1">Uncharacterized protein</fullName>
    </submittedName>
</protein>
<dbReference type="AlphaFoldDB" id="A0A6A6RIT3"/>
<evidence type="ECO:0000313" key="1">
    <source>
        <dbReference type="EMBL" id="KAF2634933.1"/>
    </source>
</evidence>
<organism evidence="1 2">
    <name type="scientific">Massarina eburnea CBS 473.64</name>
    <dbReference type="NCBI Taxonomy" id="1395130"/>
    <lineage>
        <taxon>Eukaryota</taxon>
        <taxon>Fungi</taxon>
        <taxon>Dikarya</taxon>
        <taxon>Ascomycota</taxon>
        <taxon>Pezizomycotina</taxon>
        <taxon>Dothideomycetes</taxon>
        <taxon>Pleosporomycetidae</taxon>
        <taxon>Pleosporales</taxon>
        <taxon>Massarineae</taxon>
        <taxon>Massarinaceae</taxon>
        <taxon>Massarina</taxon>
    </lineage>
</organism>
<keyword evidence="2" id="KW-1185">Reference proteome</keyword>
<dbReference type="Proteomes" id="UP000799753">
    <property type="component" value="Unassembled WGS sequence"/>
</dbReference>
<dbReference type="EMBL" id="MU006812">
    <property type="protein sequence ID" value="KAF2634933.1"/>
    <property type="molecule type" value="Genomic_DNA"/>
</dbReference>
<proteinExistence type="predicted"/>
<gene>
    <name evidence="1" type="ORF">P280DRAFT_485040</name>
</gene>
<name>A0A6A6RIT3_9PLEO</name>
<accession>A0A6A6RIT3</accession>